<dbReference type="UniPathway" id="UPA00124"/>
<evidence type="ECO:0000259" key="7">
    <source>
        <dbReference type="Pfam" id="PF04321"/>
    </source>
</evidence>
<dbReference type="SUPFAM" id="SSF51735">
    <property type="entry name" value="NAD(P)-binding Rossmann-fold domains"/>
    <property type="match status" value="1"/>
</dbReference>
<dbReference type="Pfam" id="PF04321">
    <property type="entry name" value="RmlD_sub_bind"/>
    <property type="match status" value="1"/>
</dbReference>
<evidence type="ECO:0000256" key="5">
    <source>
        <dbReference type="ARBA" id="ARBA00048200"/>
    </source>
</evidence>
<comment type="function">
    <text evidence="6">Catalyzes the reduction of dTDP-6-deoxy-L-lyxo-4-hexulose to yield dTDP-L-rhamnose.</text>
</comment>
<dbReference type="RefSeq" id="WP_166699470.1">
    <property type="nucleotide sequence ID" value="NZ_JAAQTL010000001.1"/>
</dbReference>
<comment type="cofactor">
    <cofactor evidence="6">
        <name>Mg(2+)</name>
        <dbReference type="ChEBI" id="CHEBI:18420"/>
    </cofactor>
    <text evidence="6">Binds 1 Mg(2+) ion per monomer.</text>
</comment>
<dbReference type="InterPro" id="IPR005913">
    <property type="entry name" value="dTDP_dehydrorham_reduct"/>
</dbReference>
<dbReference type="GO" id="GO:0019305">
    <property type="term" value="P:dTDP-rhamnose biosynthetic process"/>
    <property type="evidence" value="ECO:0007669"/>
    <property type="project" value="UniProtKB-UniPathway"/>
</dbReference>
<dbReference type="PANTHER" id="PTHR10491">
    <property type="entry name" value="DTDP-4-DEHYDRORHAMNOSE REDUCTASE"/>
    <property type="match status" value="1"/>
</dbReference>
<dbReference type="EMBL" id="JAAQTL010000001">
    <property type="protein sequence ID" value="NID15773.1"/>
    <property type="molecule type" value="Genomic_DNA"/>
</dbReference>
<dbReference type="EC" id="1.1.1.133" evidence="3 6"/>
<accession>A0A7X5QUR0</accession>
<dbReference type="AlphaFoldDB" id="A0A7X5QUR0"/>
<keyword evidence="6" id="KW-0521">NADP</keyword>
<proteinExistence type="inferred from homology"/>
<dbReference type="Gene3D" id="3.40.50.720">
    <property type="entry name" value="NAD(P)-binding Rossmann-like Domain"/>
    <property type="match status" value="1"/>
</dbReference>
<evidence type="ECO:0000256" key="4">
    <source>
        <dbReference type="ARBA" id="ARBA00017099"/>
    </source>
</evidence>
<dbReference type="GO" id="GO:0005829">
    <property type="term" value="C:cytosol"/>
    <property type="evidence" value="ECO:0007669"/>
    <property type="project" value="TreeGrafter"/>
</dbReference>
<dbReference type="InterPro" id="IPR029903">
    <property type="entry name" value="RmlD-like-bd"/>
</dbReference>
<gene>
    <name evidence="8" type="primary">rfbD</name>
    <name evidence="8" type="ORF">HBF32_09925</name>
</gene>
<dbReference type="Proteomes" id="UP000518878">
    <property type="component" value="Unassembled WGS sequence"/>
</dbReference>
<evidence type="ECO:0000313" key="8">
    <source>
        <dbReference type="EMBL" id="NID15773.1"/>
    </source>
</evidence>
<evidence type="ECO:0000256" key="2">
    <source>
        <dbReference type="ARBA" id="ARBA00010944"/>
    </source>
</evidence>
<comment type="catalytic activity">
    <reaction evidence="5 6">
        <text>dTDP-beta-L-rhamnose + NADP(+) = dTDP-4-dehydro-beta-L-rhamnose + NADPH + H(+)</text>
        <dbReference type="Rhea" id="RHEA:21796"/>
        <dbReference type="ChEBI" id="CHEBI:15378"/>
        <dbReference type="ChEBI" id="CHEBI:57510"/>
        <dbReference type="ChEBI" id="CHEBI:57783"/>
        <dbReference type="ChEBI" id="CHEBI:58349"/>
        <dbReference type="ChEBI" id="CHEBI:62830"/>
        <dbReference type="EC" id="1.1.1.133"/>
    </reaction>
</comment>
<keyword evidence="6 8" id="KW-0560">Oxidoreductase</keyword>
<evidence type="ECO:0000313" key="9">
    <source>
        <dbReference type="Proteomes" id="UP000518878"/>
    </source>
</evidence>
<protein>
    <recommendedName>
        <fullName evidence="4 6">dTDP-4-dehydrorhamnose reductase</fullName>
        <ecNumber evidence="3 6">1.1.1.133</ecNumber>
    </recommendedName>
</protein>
<comment type="similarity">
    <text evidence="2 6">Belongs to the dTDP-4-dehydrorhamnose reductase family.</text>
</comment>
<name>A0A7X5QUR0_9GAMM</name>
<organism evidence="8 9">
    <name type="scientific">Luteibacter yeojuensis</name>
    <dbReference type="NCBI Taxonomy" id="345309"/>
    <lineage>
        <taxon>Bacteria</taxon>
        <taxon>Pseudomonadati</taxon>
        <taxon>Pseudomonadota</taxon>
        <taxon>Gammaproteobacteria</taxon>
        <taxon>Lysobacterales</taxon>
        <taxon>Rhodanobacteraceae</taxon>
        <taxon>Luteibacter</taxon>
    </lineage>
</organism>
<evidence type="ECO:0000256" key="6">
    <source>
        <dbReference type="RuleBase" id="RU364082"/>
    </source>
</evidence>
<sequence length="307" mass="32414">MKILLLGAHGQLGQTFIAHGGLASRGALVAASRDGRAPEGIRGVQADLADQDALLAVLDTERPDLIVNAAAYTAVDKAEADEAMATAVNGDAPGTLGRWAGAHGALVVHYSTDYVFAGDAQSPYEPDADTGPQGAYGRSKLAGERGLEASAADHLILRTAWVYSPVGHNFLKTMLRLGAERDELKVVADQRGTPTTTALIVEGSLTAIDRCMAASDRSSLTGTYHLTASGETTWHGFADAIFDEAIVAGLLARRPVVRPIGTADFPTPARRPAYSVLDNRSFAQTFRHDLPDWRAGLHDIVHSLASP</sequence>
<dbReference type="PANTHER" id="PTHR10491:SF4">
    <property type="entry name" value="METHIONINE ADENOSYLTRANSFERASE 2 SUBUNIT BETA"/>
    <property type="match status" value="1"/>
</dbReference>
<dbReference type="NCBIfam" id="TIGR01214">
    <property type="entry name" value="rmlD"/>
    <property type="match status" value="1"/>
</dbReference>
<feature type="domain" description="RmlD-like substrate binding" evidence="7">
    <location>
        <begin position="1"/>
        <end position="304"/>
    </location>
</feature>
<reference evidence="8 9" key="1">
    <citation type="journal article" date="2006" name="Int. J. Syst. Evol. Microbiol.">
        <title>Dyella yeojuensis sp. nov., isolated from greenhouse soil in Korea.</title>
        <authorList>
            <person name="Kim B.Y."/>
            <person name="Weon H.Y."/>
            <person name="Lee K.H."/>
            <person name="Seok S.J."/>
            <person name="Kwon S.W."/>
            <person name="Go S.J."/>
            <person name="Stackebrandt E."/>
        </authorList>
    </citation>
    <scope>NUCLEOTIDE SEQUENCE [LARGE SCALE GENOMIC DNA]</scope>
    <source>
        <strain evidence="8 9">DSM 17673</strain>
    </source>
</reference>
<dbReference type="GO" id="GO:0009243">
    <property type="term" value="P:O antigen biosynthetic process"/>
    <property type="evidence" value="ECO:0007669"/>
    <property type="project" value="UniProtKB-UniPathway"/>
</dbReference>
<dbReference type="CDD" id="cd05254">
    <property type="entry name" value="dTDP_HR_like_SDR_e"/>
    <property type="match status" value="1"/>
</dbReference>
<dbReference type="UniPathway" id="UPA00281"/>
<dbReference type="GO" id="GO:0008831">
    <property type="term" value="F:dTDP-4-dehydrorhamnose reductase activity"/>
    <property type="evidence" value="ECO:0007669"/>
    <property type="project" value="UniProtKB-EC"/>
</dbReference>
<comment type="caution">
    <text evidence="8">The sequence shown here is derived from an EMBL/GenBank/DDBJ whole genome shotgun (WGS) entry which is preliminary data.</text>
</comment>
<evidence type="ECO:0000256" key="1">
    <source>
        <dbReference type="ARBA" id="ARBA00004781"/>
    </source>
</evidence>
<evidence type="ECO:0000256" key="3">
    <source>
        <dbReference type="ARBA" id="ARBA00012929"/>
    </source>
</evidence>
<dbReference type="Gene3D" id="3.90.25.10">
    <property type="entry name" value="UDP-galactose 4-epimerase, domain 1"/>
    <property type="match status" value="1"/>
</dbReference>
<comment type="pathway">
    <text evidence="1 6">Carbohydrate biosynthesis; dTDP-L-rhamnose biosynthesis.</text>
</comment>
<dbReference type="InterPro" id="IPR036291">
    <property type="entry name" value="NAD(P)-bd_dom_sf"/>
</dbReference>
<keyword evidence="9" id="KW-1185">Reference proteome</keyword>